<evidence type="ECO:0000256" key="5">
    <source>
        <dbReference type="ARBA" id="ARBA00023157"/>
    </source>
</evidence>
<accession>A0A919GXS0</accession>
<dbReference type="RefSeq" id="WP_051901921.1">
    <property type="nucleotide sequence ID" value="NZ_BNEE01000006.1"/>
</dbReference>
<dbReference type="GO" id="GO:0005975">
    <property type="term" value="P:carbohydrate metabolic process"/>
    <property type="evidence" value="ECO:0007669"/>
    <property type="project" value="UniProtKB-ARBA"/>
</dbReference>
<dbReference type="InterPro" id="IPR006311">
    <property type="entry name" value="TAT_signal"/>
</dbReference>
<keyword evidence="8" id="KW-1185">Reference proteome</keyword>
<dbReference type="Pfam" id="PF05345">
    <property type="entry name" value="He_PIG"/>
    <property type="match status" value="2"/>
</dbReference>
<gene>
    <name evidence="7" type="ORF">Sxan_26460</name>
</gene>
<keyword evidence="5" id="KW-1015">Disulfide bond</keyword>
<dbReference type="CDD" id="cd21112">
    <property type="entry name" value="alphaLP-like"/>
    <property type="match status" value="1"/>
</dbReference>
<keyword evidence="2" id="KW-0645">Protease</keyword>
<dbReference type="InterPro" id="IPR009003">
    <property type="entry name" value="Peptidase_S1_PA"/>
</dbReference>
<evidence type="ECO:0000256" key="3">
    <source>
        <dbReference type="ARBA" id="ARBA00022801"/>
    </source>
</evidence>
<feature type="signal peptide" evidence="6">
    <location>
        <begin position="1"/>
        <end position="29"/>
    </location>
</feature>
<dbReference type="InterPro" id="IPR043504">
    <property type="entry name" value="Peptidase_S1_PA_chymotrypsin"/>
</dbReference>
<dbReference type="InterPro" id="IPR035070">
    <property type="entry name" value="Streptogrisin_prodomain"/>
</dbReference>
<feature type="chain" id="PRO_5036781016" description="Serine protease" evidence="6">
    <location>
        <begin position="30"/>
        <end position="588"/>
    </location>
</feature>
<evidence type="ECO:0000313" key="7">
    <source>
        <dbReference type="EMBL" id="GHI85282.1"/>
    </source>
</evidence>
<dbReference type="Gene3D" id="2.40.10.10">
    <property type="entry name" value="Trypsin-like serine proteases"/>
    <property type="match status" value="2"/>
</dbReference>
<dbReference type="PRINTS" id="PR00861">
    <property type="entry name" value="ALYTICPTASE"/>
</dbReference>
<keyword evidence="6" id="KW-0732">Signal</keyword>
<dbReference type="SUPFAM" id="SSF50494">
    <property type="entry name" value="Trypsin-like serine proteases"/>
    <property type="match status" value="1"/>
</dbReference>
<dbReference type="InterPro" id="IPR013783">
    <property type="entry name" value="Ig-like_fold"/>
</dbReference>
<comment type="caution">
    <text evidence="7">The sequence shown here is derived from an EMBL/GenBank/DDBJ whole genome shotgun (WGS) entry which is preliminary data.</text>
</comment>
<dbReference type="GO" id="GO:0005509">
    <property type="term" value="F:calcium ion binding"/>
    <property type="evidence" value="ECO:0007669"/>
    <property type="project" value="InterPro"/>
</dbReference>
<dbReference type="InterPro" id="IPR015919">
    <property type="entry name" value="Cadherin-like_sf"/>
</dbReference>
<reference evidence="7" key="1">
    <citation type="submission" date="2020-09" db="EMBL/GenBank/DDBJ databases">
        <title>Whole genome shotgun sequence of Streptomyces xanthophaeus NBRC 12829.</title>
        <authorList>
            <person name="Komaki H."/>
            <person name="Tamura T."/>
        </authorList>
    </citation>
    <scope>NUCLEOTIDE SEQUENCE</scope>
    <source>
        <strain evidence="7">NBRC 12829</strain>
    </source>
</reference>
<keyword evidence="4" id="KW-0720">Serine protease</keyword>
<dbReference type="OrthoDB" id="8781117at2"/>
<dbReference type="PROSITE" id="PS51318">
    <property type="entry name" value="TAT"/>
    <property type="match status" value="1"/>
</dbReference>
<evidence type="ECO:0000256" key="4">
    <source>
        <dbReference type="ARBA" id="ARBA00022825"/>
    </source>
</evidence>
<proteinExistence type="inferred from homology"/>
<dbReference type="Gene3D" id="2.60.40.10">
    <property type="entry name" value="Immunoglobulins"/>
    <property type="match status" value="2"/>
</dbReference>
<name>A0A919GXS0_9ACTN</name>
<comment type="similarity">
    <text evidence="1">Belongs to the peptidase S1 family.</text>
</comment>
<dbReference type="GO" id="GO:0016020">
    <property type="term" value="C:membrane"/>
    <property type="evidence" value="ECO:0007669"/>
    <property type="project" value="InterPro"/>
</dbReference>
<dbReference type="EMBL" id="BNEE01000006">
    <property type="protein sequence ID" value="GHI85282.1"/>
    <property type="molecule type" value="Genomic_DNA"/>
</dbReference>
<evidence type="ECO:0000313" key="8">
    <source>
        <dbReference type="Proteomes" id="UP000600026"/>
    </source>
</evidence>
<dbReference type="GO" id="GO:0006508">
    <property type="term" value="P:proteolysis"/>
    <property type="evidence" value="ECO:0007669"/>
    <property type="project" value="UniProtKB-KW"/>
</dbReference>
<protein>
    <recommendedName>
        <fullName evidence="9">Serine protease</fullName>
    </recommendedName>
</protein>
<evidence type="ECO:0000256" key="6">
    <source>
        <dbReference type="SAM" id="SignalP"/>
    </source>
</evidence>
<evidence type="ECO:0008006" key="9">
    <source>
        <dbReference type="Google" id="ProtNLM"/>
    </source>
</evidence>
<keyword evidence="3" id="KW-0378">Hydrolase</keyword>
<dbReference type="InterPro" id="IPR001316">
    <property type="entry name" value="Pept_S1A_streptogrisin"/>
</dbReference>
<dbReference type="GO" id="GO:0004252">
    <property type="term" value="F:serine-type endopeptidase activity"/>
    <property type="evidence" value="ECO:0007669"/>
    <property type="project" value="InterPro"/>
</dbReference>
<dbReference type="SUPFAM" id="SSF49313">
    <property type="entry name" value="Cadherin-like"/>
    <property type="match status" value="2"/>
</dbReference>
<evidence type="ECO:0000256" key="1">
    <source>
        <dbReference type="ARBA" id="ARBA00007664"/>
    </source>
</evidence>
<dbReference type="AlphaFoldDB" id="A0A919GXS0"/>
<dbReference type="Gene3D" id="3.30.300.50">
    <property type="match status" value="2"/>
</dbReference>
<dbReference type="Proteomes" id="UP000600026">
    <property type="component" value="Unassembled WGS sequence"/>
</dbReference>
<organism evidence="7 8">
    <name type="scientific">Streptomyces xanthophaeus</name>
    <dbReference type="NCBI Taxonomy" id="67385"/>
    <lineage>
        <taxon>Bacteria</taxon>
        <taxon>Bacillati</taxon>
        <taxon>Actinomycetota</taxon>
        <taxon>Actinomycetes</taxon>
        <taxon>Kitasatosporales</taxon>
        <taxon>Streptomycetaceae</taxon>
        <taxon>Streptomyces</taxon>
    </lineage>
</organism>
<evidence type="ECO:0000256" key="2">
    <source>
        <dbReference type="ARBA" id="ARBA00022670"/>
    </source>
</evidence>
<sequence>MRVATRRSVLTGLVAAATLAGLAAMPAHAGTTASPDTSAGTSLPAAESVPADVLAAMARDLGLSADGVRDRIAAERAAHRAATSLRATVGDRIAGLWFDAGDGRLHAAVTATDGAAVRKTGAVAHEVRYSRAQLDEAVQTVGRWAEGVPGLVSWGTDVRGNRVEVTLAPARSTEATSALRTRLAGLGDLVRIVDSQDLPRQQGGNVVGGEKWIPGSESPCSIGFPVTRTQGGARAYLTAGHCTNDVDQPAYGKDGSRVGTSNKGGVGSVNSREGDFGIVDVDQSAWALSATVSGWGKGDVTVTGSAEGIVGTAVCRSGQTTGFQCGSVTKVNQSVNYGNVVIDGLSYSSACSAGGDSGGSYVSATGGKAVGLHSGGGEATCSGGSGEKYTIFQPVNEALTRFGASLVTSTPQPGEVTVAAVSAQTTATGTPVELKNTAEGGTAPYTWSASGLPAGLSIAAATGTVTGAPTTAGTGQVTISATDAAGKKGTTTFTWTVTTPGTGNPTLTSPGSQNVYAGRPVSLPLTAAGGTKPYVFSAVNLPAGLSVNASTGVISGIPSGWGFRNATLTVTDAAGKKASVTVTFTVWS</sequence>